<evidence type="ECO:0000256" key="4">
    <source>
        <dbReference type="ARBA" id="ARBA00022728"/>
    </source>
</evidence>
<feature type="compositionally biased region" description="Low complexity" evidence="10">
    <location>
        <begin position="41"/>
        <end position="54"/>
    </location>
</feature>
<evidence type="ECO:0000256" key="5">
    <source>
        <dbReference type="ARBA" id="ARBA00022884"/>
    </source>
</evidence>
<dbReference type="PANTHER" id="PTHR11193">
    <property type="entry name" value="SMALL NUCLEAR RIBONUCLEOPROTEIN E"/>
    <property type="match status" value="1"/>
</dbReference>
<protein>
    <recommendedName>
        <fullName evidence="9">Sm protein E</fullName>
    </recommendedName>
</protein>
<sequence>MEVPPAASREEEDPKSSTEKSLGAPMIPPPKKRKKTDQEESASASSGTSTLVSRPLPPRYPSYPSSQPGERVTKKQHRHSIHQWIKENSRINKLYQQEKDIPTLRDKPRDPLTADSVVSSQDKAMVLRVARSVVTVSSKMPDGEELYQCSGIVGSGGPVVDHDGNIIGIAFDINPGLLEEYLLSLRWGYLQGISLKADLKVEVHNLVDSYRESITFPVQFSDSSNAKACIQIWLFEQKDLRIEGRIIGFDEYMNLVLDDAEEINVKKDTRKSLGRIQLKGDNITLMMNTGK</sequence>
<organism evidence="12 13">
    <name type="scientific">Leersia perrieri</name>
    <dbReference type="NCBI Taxonomy" id="77586"/>
    <lineage>
        <taxon>Eukaryota</taxon>
        <taxon>Viridiplantae</taxon>
        <taxon>Streptophyta</taxon>
        <taxon>Embryophyta</taxon>
        <taxon>Tracheophyta</taxon>
        <taxon>Spermatophyta</taxon>
        <taxon>Magnoliopsida</taxon>
        <taxon>Liliopsida</taxon>
        <taxon>Poales</taxon>
        <taxon>Poaceae</taxon>
        <taxon>BOP clade</taxon>
        <taxon>Oryzoideae</taxon>
        <taxon>Oryzeae</taxon>
        <taxon>Oryzinae</taxon>
        <taxon>Leersia</taxon>
    </lineage>
</organism>
<dbReference type="EnsemblPlants" id="LPERR08G03030.2">
    <property type="protein sequence ID" value="LPERR08G03030.2"/>
    <property type="gene ID" value="LPERR08G03030"/>
</dbReference>
<dbReference type="GO" id="GO:0003723">
    <property type="term" value="F:RNA binding"/>
    <property type="evidence" value="ECO:0007669"/>
    <property type="project" value="UniProtKB-KW"/>
</dbReference>
<reference evidence="12" key="3">
    <citation type="submission" date="2015-04" db="UniProtKB">
        <authorList>
            <consortium name="EnsemblPlants"/>
        </authorList>
    </citation>
    <scope>IDENTIFICATION</scope>
</reference>
<dbReference type="InterPro" id="IPR010920">
    <property type="entry name" value="LSM_dom_sf"/>
</dbReference>
<dbReference type="InterPro" id="IPR027078">
    <property type="entry name" value="snRNP-E"/>
</dbReference>
<name>A0A0D9X4E7_9ORYZ</name>
<feature type="domain" description="Sm" evidence="11">
    <location>
        <begin position="219"/>
        <end position="288"/>
    </location>
</feature>
<keyword evidence="3" id="KW-0507">mRNA processing</keyword>
<dbReference type="Proteomes" id="UP000032180">
    <property type="component" value="Chromosome 8"/>
</dbReference>
<comment type="similarity">
    <text evidence="2">Belongs to the snRNP Sm proteins family.</text>
</comment>
<evidence type="ECO:0000256" key="1">
    <source>
        <dbReference type="ARBA" id="ARBA00004123"/>
    </source>
</evidence>
<evidence type="ECO:0000256" key="2">
    <source>
        <dbReference type="ARBA" id="ARBA00006850"/>
    </source>
</evidence>
<dbReference type="HOGENOM" id="CLU_957674_0_0_1"/>
<dbReference type="GO" id="GO:0005681">
    <property type="term" value="C:spliceosomal complex"/>
    <property type="evidence" value="ECO:0007669"/>
    <property type="project" value="UniProtKB-KW"/>
</dbReference>
<proteinExistence type="inferred from homology"/>
<evidence type="ECO:0000256" key="9">
    <source>
        <dbReference type="ARBA" id="ARBA00030143"/>
    </source>
</evidence>
<keyword evidence="5" id="KW-0694">RNA-binding</keyword>
<reference evidence="13" key="2">
    <citation type="submission" date="2013-12" db="EMBL/GenBank/DDBJ databases">
        <authorList>
            <person name="Yu Y."/>
            <person name="Lee S."/>
            <person name="de Baynast K."/>
            <person name="Wissotski M."/>
            <person name="Liu L."/>
            <person name="Talag J."/>
            <person name="Goicoechea J."/>
            <person name="Angelova A."/>
            <person name="Jetty R."/>
            <person name="Kudrna D."/>
            <person name="Golser W."/>
            <person name="Rivera L."/>
            <person name="Zhang J."/>
            <person name="Wing R."/>
        </authorList>
    </citation>
    <scope>NUCLEOTIDE SEQUENCE</scope>
</reference>
<dbReference type="Gene3D" id="2.30.30.100">
    <property type="match status" value="1"/>
</dbReference>
<keyword evidence="13" id="KW-1185">Reference proteome</keyword>
<dbReference type="Pfam" id="PF01423">
    <property type="entry name" value="LSM"/>
    <property type="match status" value="1"/>
</dbReference>
<evidence type="ECO:0000256" key="10">
    <source>
        <dbReference type="SAM" id="MobiDB-lite"/>
    </source>
</evidence>
<dbReference type="InterPro" id="IPR001163">
    <property type="entry name" value="Sm_dom_euk/arc"/>
</dbReference>
<feature type="compositionally biased region" description="Basic and acidic residues" evidence="10">
    <location>
        <begin position="8"/>
        <end position="18"/>
    </location>
</feature>
<evidence type="ECO:0000256" key="6">
    <source>
        <dbReference type="ARBA" id="ARBA00023187"/>
    </source>
</evidence>
<evidence type="ECO:0000256" key="3">
    <source>
        <dbReference type="ARBA" id="ARBA00022664"/>
    </source>
</evidence>
<dbReference type="Gramene" id="LPERR08G03030.2">
    <property type="protein sequence ID" value="LPERR08G03030.2"/>
    <property type="gene ID" value="LPERR08G03030"/>
</dbReference>
<dbReference type="SUPFAM" id="SSF50182">
    <property type="entry name" value="Sm-like ribonucleoproteins"/>
    <property type="match status" value="1"/>
</dbReference>
<keyword evidence="6" id="KW-0508">mRNA splicing</keyword>
<evidence type="ECO:0000256" key="7">
    <source>
        <dbReference type="ARBA" id="ARBA00023242"/>
    </source>
</evidence>
<keyword evidence="4" id="KW-0747">Spliceosome</keyword>
<evidence type="ECO:0000259" key="11">
    <source>
        <dbReference type="SMART" id="SM00651"/>
    </source>
</evidence>
<keyword evidence="7" id="KW-0539">Nucleus</keyword>
<dbReference type="CDD" id="cd01718">
    <property type="entry name" value="Sm_E"/>
    <property type="match status" value="1"/>
</dbReference>
<accession>A0A0D9X4E7</accession>
<evidence type="ECO:0000313" key="12">
    <source>
        <dbReference type="EnsemblPlants" id="LPERR08G03030.2"/>
    </source>
</evidence>
<dbReference type="GO" id="GO:0000398">
    <property type="term" value="P:mRNA splicing, via spliceosome"/>
    <property type="evidence" value="ECO:0007669"/>
    <property type="project" value="InterPro"/>
</dbReference>
<dbReference type="SMART" id="SM00651">
    <property type="entry name" value="Sm"/>
    <property type="match status" value="1"/>
</dbReference>
<evidence type="ECO:0000313" key="13">
    <source>
        <dbReference type="Proteomes" id="UP000032180"/>
    </source>
</evidence>
<keyword evidence="8" id="KW-0687">Ribonucleoprotein</keyword>
<dbReference type="AlphaFoldDB" id="A0A0D9X4E7"/>
<evidence type="ECO:0000256" key="8">
    <source>
        <dbReference type="ARBA" id="ARBA00023274"/>
    </source>
</evidence>
<comment type="subcellular location">
    <subcellularLocation>
        <location evidence="1">Nucleus</location>
    </subcellularLocation>
</comment>
<reference evidence="12 13" key="1">
    <citation type="submission" date="2012-08" db="EMBL/GenBank/DDBJ databases">
        <title>Oryza genome evolution.</title>
        <authorList>
            <person name="Wing R.A."/>
        </authorList>
    </citation>
    <scope>NUCLEOTIDE SEQUENCE</scope>
</reference>
<feature type="region of interest" description="Disordered" evidence="10">
    <location>
        <begin position="1"/>
        <end position="81"/>
    </location>
</feature>